<dbReference type="AlphaFoldDB" id="A0A2I0A0U8"/>
<dbReference type="Proteomes" id="UP000236161">
    <property type="component" value="Unassembled WGS sequence"/>
</dbReference>
<reference evidence="2 3" key="1">
    <citation type="journal article" date="2017" name="Nature">
        <title>The Apostasia genome and the evolution of orchids.</title>
        <authorList>
            <person name="Zhang G.Q."/>
            <person name="Liu K.W."/>
            <person name="Li Z."/>
            <person name="Lohaus R."/>
            <person name="Hsiao Y.Y."/>
            <person name="Niu S.C."/>
            <person name="Wang J.Y."/>
            <person name="Lin Y.C."/>
            <person name="Xu Q."/>
            <person name="Chen L.J."/>
            <person name="Yoshida K."/>
            <person name="Fujiwara S."/>
            <person name="Wang Z.W."/>
            <person name="Zhang Y.Q."/>
            <person name="Mitsuda N."/>
            <person name="Wang M."/>
            <person name="Liu G.H."/>
            <person name="Pecoraro L."/>
            <person name="Huang H.X."/>
            <person name="Xiao X.J."/>
            <person name="Lin M."/>
            <person name="Wu X.Y."/>
            <person name="Wu W.L."/>
            <person name="Chen Y.Y."/>
            <person name="Chang S.B."/>
            <person name="Sakamoto S."/>
            <person name="Ohme-Takagi M."/>
            <person name="Yagi M."/>
            <person name="Zeng S.J."/>
            <person name="Shen C.Y."/>
            <person name="Yeh C.M."/>
            <person name="Luo Y.B."/>
            <person name="Tsai W.C."/>
            <person name="Van de Peer Y."/>
            <person name="Liu Z.J."/>
        </authorList>
    </citation>
    <scope>NUCLEOTIDE SEQUENCE [LARGE SCALE GENOMIC DNA]</scope>
    <source>
        <strain evidence="3">cv. Shenzhen</strain>
        <tissue evidence="2">Stem</tissue>
    </source>
</reference>
<evidence type="ECO:0000313" key="2">
    <source>
        <dbReference type="EMBL" id="PKA49167.1"/>
    </source>
</evidence>
<sequence>MVQEMEGESKKRGRSEARAPKLRCGRSPEWNRKRAKEMPKEAPDIFSDYGGELLEVSETYRPLGVFEFPWQNEPGPLAIVLDGCDLRDVFFSSLVDGCSAAIGFPGDRFTPPVPSGITLPADADESWPLDKEADGADCIWTSALRQPLSNE</sequence>
<accession>A0A2I0A0U8</accession>
<feature type="region of interest" description="Disordered" evidence="1">
    <location>
        <begin position="1"/>
        <end position="43"/>
    </location>
</feature>
<evidence type="ECO:0000256" key="1">
    <source>
        <dbReference type="SAM" id="MobiDB-lite"/>
    </source>
</evidence>
<dbReference type="EMBL" id="KZ452040">
    <property type="protein sequence ID" value="PKA49167.1"/>
    <property type="molecule type" value="Genomic_DNA"/>
</dbReference>
<name>A0A2I0A0U8_9ASPA</name>
<organism evidence="2 3">
    <name type="scientific">Apostasia shenzhenica</name>
    <dbReference type="NCBI Taxonomy" id="1088818"/>
    <lineage>
        <taxon>Eukaryota</taxon>
        <taxon>Viridiplantae</taxon>
        <taxon>Streptophyta</taxon>
        <taxon>Embryophyta</taxon>
        <taxon>Tracheophyta</taxon>
        <taxon>Spermatophyta</taxon>
        <taxon>Magnoliopsida</taxon>
        <taxon>Liliopsida</taxon>
        <taxon>Asparagales</taxon>
        <taxon>Orchidaceae</taxon>
        <taxon>Apostasioideae</taxon>
        <taxon>Apostasia</taxon>
    </lineage>
</organism>
<keyword evidence="3" id="KW-1185">Reference proteome</keyword>
<proteinExistence type="predicted"/>
<protein>
    <submittedName>
        <fullName evidence="2">Uncharacterized protein</fullName>
    </submittedName>
</protein>
<feature type="compositionally biased region" description="Basic and acidic residues" evidence="1">
    <location>
        <begin position="29"/>
        <end position="43"/>
    </location>
</feature>
<feature type="compositionally biased region" description="Basic and acidic residues" evidence="1">
    <location>
        <begin position="7"/>
        <end position="19"/>
    </location>
</feature>
<gene>
    <name evidence="2" type="ORF">AXF42_Ash010852</name>
</gene>
<evidence type="ECO:0000313" key="3">
    <source>
        <dbReference type="Proteomes" id="UP000236161"/>
    </source>
</evidence>
<dbReference type="OrthoDB" id="749393at2759"/>